<comment type="caution">
    <text evidence="2">The sequence shown here is derived from an EMBL/GenBank/DDBJ whole genome shotgun (WGS) entry which is preliminary data.</text>
</comment>
<dbReference type="AlphaFoldDB" id="A0A1Y4N040"/>
<dbReference type="InterPro" id="IPR000182">
    <property type="entry name" value="GNAT_dom"/>
</dbReference>
<dbReference type="PANTHER" id="PTHR13355:SF15">
    <property type="entry name" value="GCN5-RELATED N-ACETYLTRANSFERASE 3, CHLOROPLASTIC"/>
    <property type="match status" value="1"/>
</dbReference>
<dbReference type="EMBL" id="NFKP01000008">
    <property type="protein sequence ID" value="OUP69610.1"/>
    <property type="molecule type" value="Genomic_DNA"/>
</dbReference>
<protein>
    <recommendedName>
        <fullName evidence="1">N-acetyltransferase domain-containing protein</fullName>
    </recommendedName>
</protein>
<name>A0A1Y4N040_9FIRM</name>
<dbReference type="CDD" id="cd04301">
    <property type="entry name" value="NAT_SF"/>
    <property type="match status" value="1"/>
</dbReference>
<feature type="domain" description="N-acetyltransferase" evidence="1">
    <location>
        <begin position="46"/>
        <end position="186"/>
    </location>
</feature>
<dbReference type="PROSITE" id="PS51186">
    <property type="entry name" value="GNAT"/>
    <property type="match status" value="1"/>
</dbReference>
<dbReference type="GO" id="GO:0008080">
    <property type="term" value="F:N-acetyltransferase activity"/>
    <property type="evidence" value="ECO:0007669"/>
    <property type="project" value="TreeGrafter"/>
</dbReference>
<accession>A0A1Y4N040</accession>
<evidence type="ECO:0000313" key="3">
    <source>
        <dbReference type="Proteomes" id="UP000196386"/>
    </source>
</evidence>
<sequence length="191" mass="21815">MTAYNGTVKSTRPPDRSRPHVLSIAAVNDAAMPSAVGWRRFWRTFMEIRFFNGRDDLTDAFFVRDEVFTKEQGFTIPDVDAFDAISDHMVVYIDGKPAATGRVYRDESGAFHIGRIAVLKQYRARQLGRLVMERLEVLAREQGAEKIVLGAQLYAIPFYEKCGFTGTGERFFEEFCEHETLVKTVTPFNRT</sequence>
<organism evidence="2 3">
    <name type="scientific">Anaerotruncus colihominis</name>
    <dbReference type="NCBI Taxonomy" id="169435"/>
    <lineage>
        <taxon>Bacteria</taxon>
        <taxon>Bacillati</taxon>
        <taxon>Bacillota</taxon>
        <taxon>Clostridia</taxon>
        <taxon>Eubacteriales</taxon>
        <taxon>Oscillospiraceae</taxon>
        <taxon>Anaerotruncus</taxon>
    </lineage>
</organism>
<proteinExistence type="predicted"/>
<evidence type="ECO:0000259" key="1">
    <source>
        <dbReference type="PROSITE" id="PS51186"/>
    </source>
</evidence>
<dbReference type="Proteomes" id="UP000196386">
    <property type="component" value="Unassembled WGS sequence"/>
</dbReference>
<dbReference type="PANTHER" id="PTHR13355">
    <property type="entry name" value="GLUCOSAMINE 6-PHOSPHATE N-ACETYLTRANSFERASE"/>
    <property type="match status" value="1"/>
</dbReference>
<dbReference type="InterPro" id="IPR039143">
    <property type="entry name" value="GNPNAT1-like"/>
</dbReference>
<dbReference type="InterPro" id="IPR016181">
    <property type="entry name" value="Acyl_CoA_acyltransferase"/>
</dbReference>
<dbReference type="Pfam" id="PF00583">
    <property type="entry name" value="Acetyltransf_1"/>
    <property type="match status" value="1"/>
</dbReference>
<dbReference type="Gene3D" id="3.40.630.30">
    <property type="match status" value="1"/>
</dbReference>
<gene>
    <name evidence="2" type="ORF">B5F11_08155</name>
</gene>
<evidence type="ECO:0000313" key="2">
    <source>
        <dbReference type="EMBL" id="OUP69610.1"/>
    </source>
</evidence>
<reference evidence="3" key="1">
    <citation type="submission" date="2017-04" db="EMBL/GenBank/DDBJ databases">
        <title>Function of individual gut microbiota members based on whole genome sequencing of pure cultures obtained from chicken caecum.</title>
        <authorList>
            <person name="Medvecky M."/>
            <person name="Cejkova D."/>
            <person name="Polansky O."/>
            <person name="Karasova D."/>
            <person name="Kubasova T."/>
            <person name="Cizek A."/>
            <person name="Rychlik I."/>
        </authorList>
    </citation>
    <scope>NUCLEOTIDE SEQUENCE [LARGE SCALE GENOMIC DNA]</scope>
    <source>
        <strain evidence="3">An175</strain>
    </source>
</reference>
<dbReference type="SUPFAM" id="SSF55729">
    <property type="entry name" value="Acyl-CoA N-acyltransferases (Nat)"/>
    <property type="match status" value="1"/>
</dbReference>